<organism evidence="3 4">
    <name type="scientific">Kalanchoe fedtschenkoi</name>
    <name type="common">Lavender scallops</name>
    <name type="synonym">South American air plant</name>
    <dbReference type="NCBI Taxonomy" id="63787"/>
    <lineage>
        <taxon>Eukaryota</taxon>
        <taxon>Viridiplantae</taxon>
        <taxon>Streptophyta</taxon>
        <taxon>Embryophyta</taxon>
        <taxon>Tracheophyta</taxon>
        <taxon>Spermatophyta</taxon>
        <taxon>Magnoliopsida</taxon>
        <taxon>eudicotyledons</taxon>
        <taxon>Gunneridae</taxon>
        <taxon>Pentapetalae</taxon>
        <taxon>Saxifragales</taxon>
        <taxon>Crassulaceae</taxon>
        <taxon>Kalanchoe</taxon>
    </lineage>
</organism>
<dbReference type="AlphaFoldDB" id="A0A7N1A0G7"/>
<name>A0A7N1A0G7_KALFE</name>
<evidence type="ECO:0000256" key="1">
    <source>
        <dbReference type="PROSITE-ProRule" id="PRU00339"/>
    </source>
</evidence>
<dbReference type="PROSITE" id="PS50005">
    <property type="entry name" value="TPR"/>
    <property type="match status" value="1"/>
</dbReference>
<feature type="repeat" description="TPR" evidence="1">
    <location>
        <begin position="27"/>
        <end position="60"/>
    </location>
</feature>
<dbReference type="OMA" id="CYTSSIE"/>
<keyword evidence="4" id="KW-1185">Reference proteome</keyword>
<evidence type="ECO:0000259" key="2">
    <source>
        <dbReference type="Pfam" id="PF13877"/>
    </source>
</evidence>
<dbReference type="Proteomes" id="UP000594263">
    <property type="component" value="Unplaced"/>
</dbReference>
<sequence length="285" mass="32530">MAYLKIRRFQEAEDDCTEALNLDDRYIKAYSRRSTARTELKKFKESMEDADFALKLEPNNQEVKKQYLEAKSMYEKDLLQRTAGALHRTAQGVEKKQETGVRLQELSSPTINTRTVTPVSSLKDDLIKQNRKPSKLEQKPSVQELAARAASQAINEAAQNITPPSSAYQFEVIWRGFSGDCALQARLLKATSPNVLPQLFKNALTATMLMDIIKCLATIFNEEMELTVQYLENLTKVSRFDMVILCLSSADRTDMAHIWNNVFGNKAIPMEHAERLDDLRPKYCR</sequence>
<evidence type="ECO:0000313" key="3">
    <source>
        <dbReference type="EnsemblPlants" id="Kaladp0057s0113.1.v1.1"/>
    </source>
</evidence>
<dbReference type="Gene3D" id="1.25.40.10">
    <property type="entry name" value="Tetratricopeptide repeat domain"/>
    <property type="match status" value="1"/>
</dbReference>
<dbReference type="GO" id="GO:0005737">
    <property type="term" value="C:cytoplasm"/>
    <property type="evidence" value="ECO:0007669"/>
    <property type="project" value="EnsemblPlants"/>
</dbReference>
<dbReference type="GO" id="GO:0005634">
    <property type="term" value="C:nucleus"/>
    <property type="evidence" value="ECO:0007669"/>
    <property type="project" value="EnsemblPlants"/>
</dbReference>
<keyword evidence="1" id="KW-0802">TPR repeat</keyword>
<reference evidence="3" key="1">
    <citation type="submission" date="2021-01" db="UniProtKB">
        <authorList>
            <consortium name="EnsemblPlants"/>
        </authorList>
    </citation>
    <scope>IDENTIFICATION</scope>
</reference>
<protein>
    <recommendedName>
        <fullName evidence="2">RNA-polymerase II-associated protein 3-like C-terminal domain-containing protein</fullName>
    </recommendedName>
</protein>
<evidence type="ECO:0000313" key="4">
    <source>
        <dbReference type="Proteomes" id="UP000594263"/>
    </source>
</evidence>
<accession>A0A7N1A0G7</accession>
<dbReference type="PANTHER" id="PTHR47329">
    <property type="entry name" value="OS05G0129900 PROTEIN"/>
    <property type="match status" value="1"/>
</dbReference>
<dbReference type="PANTHER" id="PTHR47329:SF1">
    <property type="entry name" value="OS05G0129900 PROTEIN"/>
    <property type="match status" value="1"/>
</dbReference>
<feature type="domain" description="RNA-polymerase II-associated protein 3-like C-terminal" evidence="2">
    <location>
        <begin position="163"/>
        <end position="252"/>
    </location>
</feature>
<proteinExistence type="predicted"/>
<dbReference type="Pfam" id="PF13877">
    <property type="entry name" value="RPAP3_C"/>
    <property type="match status" value="1"/>
</dbReference>
<dbReference type="EnsemblPlants" id="Kaladp0057s0113.1.v1.1">
    <property type="protein sequence ID" value="Kaladp0057s0113.1.v1.1"/>
    <property type="gene ID" value="Kaladp0057s0113.v1.1"/>
</dbReference>
<dbReference type="Gramene" id="Kaladp0057s0113.1.v1.1">
    <property type="protein sequence ID" value="Kaladp0057s0113.1.v1.1"/>
    <property type="gene ID" value="Kaladp0057s0113.v1.1"/>
</dbReference>
<dbReference type="SUPFAM" id="SSF48452">
    <property type="entry name" value="TPR-like"/>
    <property type="match status" value="1"/>
</dbReference>
<dbReference type="InterPro" id="IPR025986">
    <property type="entry name" value="RPAP3-like_C"/>
</dbReference>
<dbReference type="InterPro" id="IPR019734">
    <property type="entry name" value="TPR_rpt"/>
</dbReference>
<dbReference type="InterPro" id="IPR011990">
    <property type="entry name" value="TPR-like_helical_dom_sf"/>
</dbReference>